<dbReference type="PRINTS" id="PR01217">
    <property type="entry name" value="PRICHEXTENSN"/>
</dbReference>
<protein>
    <submittedName>
        <fullName evidence="3">Uncharacterized protein</fullName>
    </submittedName>
</protein>
<feature type="compositionally biased region" description="Pro residues" evidence="1">
    <location>
        <begin position="58"/>
        <end position="106"/>
    </location>
</feature>
<feature type="transmembrane region" description="Helical" evidence="2">
    <location>
        <begin position="184"/>
        <end position="207"/>
    </location>
</feature>
<accession>A0ABP9HI17</accession>
<feature type="region of interest" description="Disordered" evidence="1">
    <location>
        <begin position="219"/>
        <end position="247"/>
    </location>
</feature>
<comment type="caution">
    <text evidence="3">The sequence shown here is derived from an EMBL/GenBank/DDBJ whole genome shotgun (WGS) entry which is preliminary data.</text>
</comment>
<evidence type="ECO:0000313" key="3">
    <source>
        <dbReference type="EMBL" id="GAA4971175.1"/>
    </source>
</evidence>
<organism evidence="3 4">
    <name type="scientific">Yinghuangia aomiensis</name>
    <dbReference type="NCBI Taxonomy" id="676205"/>
    <lineage>
        <taxon>Bacteria</taxon>
        <taxon>Bacillati</taxon>
        <taxon>Actinomycetota</taxon>
        <taxon>Actinomycetes</taxon>
        <taxon>Kitasatosporales</taxon>
        <taxon>Streptomycetaceae</taxon>
        <taxon>Yinghuangia</taxon>
    </lineage>
</organism>
<evidence type="ECO:0000313" key="4">
    <source>
        <dbReference type="Proteomes" id="UP001500466"/>
    </source>
</evidence>
<proteinExistence type="predicted"/>
<feature type="compositionally biased region" description="Low complexity" evidence="1">
    <location>
        <begin position="219"/>
        <end position="244"/>
    </location>
</feature>
<keyword evidence="2" id="KW-0812">Transmembrane</keyword>
<dbReference type="RefSeq" id="WP_345677032.1">
    <property type="nucleotide sequence ID" value="NZ_BAABHS010000014.1"/>
</dbReference>
<evidence type="ECO:0000256" key="2">
    <source>
        <dbReference type="SAM" id="Phobius"/>
    </source>
</evidence>
<dbReference type="Proteomes" id="UP001500466">
    <property type="component" value="Unassembled WGS sequence"/>
</dbReference>
<keyword evidence="2" id="KW-0472">Membrane</keyword>
<feature type="compositionally biased region" description="Basic and acidic residues" evidence="1">
    <location>
        <begin position="342"/>
        <end position="364"/>
    </location>
</feature>
<name>A0ABP9HI17_9ACTN</name>
<feature type="region of interest" description="Disordered" evidence="1">
    <location>
        <begin position="335"/>
        <end position="371"/>
    </location>
</feature>
<evidence type="ECO:0000256" key="1">
    <source>
        <dbReference type="SAM" id="MobiDB-lite"/>
    </source>
</evidence>
<gene>
    <name evidence="3" type="ORF">GCM10023205_41100</name>
</gene>
<dbReference type="EMBL" id="BAABHS010000014">
    <property type="protein sequence ID" value="GAA4971175.1"/>
    <property type="molecule type" value="Genomic_DNA"/>
</dbReference>
<sequence>MSRPGGRGADPGEPREEGLSIFGPLELPRDETDYRQPAYDPDDYGDAGGTRVATPSMLLPPPGAGAPVYPAGPPPGYPPGYPSPVGPPPVYGPPAGPAQPGPPPAGSPAGAPPDEDPFGNLFRPGTSTGPAPAPYASAPPLSVPPPPMGGPGGQPQYAPPAMPPRQDDYPGAPSGRGRSVPRGALVAGGIGAAVVLLFAGLFAAGAFDGGDGKADAANNAGAGSGAPTASGSAGAAPPSSAPAPKTQAQELDELMGLSAGARVKVNGAVTEIQKCGDVQNAVQTLNDAAAQRDKQIARLGKLKTDQIASGPQLVDWLRKAWTASAKSDRSLAAWGTENAQGECRDGKRAKDEGKNKRAADDAGKEATQAKNKAVALWNPVATQSGLPTRAATEI</sequence>
<feature type="region of interest" description="Disordered" evidence="1">
    <location>
        <begin position="1"/>
        <end position="182"/>
    </location>
</feature>
<reference evidence="4" key="1">
    <citation type="journal article" date="2019" name="Int. J. Syst. Evol. Microbiol.">
        <title>The Global Catalogue of Microorganisms (GCM) 10K type strain sequencing project: providing services to taxonomists for standard genome sequencing and annotation.</title>
        <authorList>
            <consortium name="The Broad Institute Genomics Platform"/>
            <consortium name="The Broad Institute Genome Sequencing Center for Infectious Disease"/>
            <person name="Wu L."/>
            <person name="Ma J."/>
        </authorList>
    </citation>
    <scope>NUCLEOTIDE SEQUENCE [LARGE SCALE GENOMIC DNA]</scope>
    <source>
        <strain evidence="4">JCM 17986</strain>
    </source>
</reference>
<keyword evidence="2" id="KW-1133">Transmembrane helix</keyword>
<keyword evidence="4" id="KW-1185">Reference proteome</keyword>
<feature type="compositionally biased region" description="Low complexity" evidence="1">
    <location>
        <begin position="124"/>
        <end position="140"/>
    </location>
</feature>